<feature type="domain" description="Initiator binding" evidence="1">
    <location>
        <begin position="90"/>
        <end position="180"/>
    </location>
</feature>
<dbReference type="InterPro" id="IPR018845">
    <property type="entry name" value="Initiator-bd"/>
</dbReference>
<protein>
    <recommendedName>
        <fullName evidence="1">Initiator binding domain-containing protein</fullName>
    </recommendedName>
</protein>
<dbReference type="GeneID" id="94838060"/>
<dbReference type="Gene3D" id="1.10.10.10">
    <property type="entry name" value="Winged helix-like DNA-binding domain superfamily/Winged helix DNA-binding domain"/>
    <property type="match status" value="1"/>
</dbReference>
<reference evidence="2" key="1">
    <citation type="submission" date="2016-10" db="EMBL/GenBank/DDBJ databases">
        <authorList>
            <person name="Benchimol M."/>
            <person name="Almeida L.G."/>
            <person name="Vasconcelos A.T."/>
            <person name="Perreira-Neves A."/>
            <person name="Rosa I.A."/>
            <person name="Tasca T."/>
            <person name="Bogo M.R."/>
            <person name="de Souza W."/>
        </authorList>
    </citation>
    <scope>NUCLEOTIDE SEQUENCE [LARGE SCALE GENOMIC DNA]</scope>
    <source>
        <strain evidence="2">K</strain>
    </source>
</reference>
<dbReference type="Proteomes" id="UP000179807">
    <property type="component" value="Unassembled WGS sequence"/>
</dbReference>
<evidence type="ECO:0000313" key="2">
    <source>
        <dbReference type="EMBL" id="OHT07833.1"/>
    </source>
</evidence>
<dbReference type="RefSeq" id="XP_068360969.1">
    <property type="nucleotide sequence ID" value="XM_068503356.1"/>
</dbReference>
<gene>
    <name evidence="2" type="ORF">TRFO_23773</name>
</gene>
<dbReference type="Pfam" id="PF10416">
    <property type="entry name" value="IBD"/>
    <property type="match status" value="1"/>
</dbReference>
<dbReference type="OrthoDB" id="10399758at2759"/>
<accession>A0A1J4K8K7</accession>
<evidence type="ECO:0000259" key="1">
    <source>
        <dbReference type="Pfam" id="PF10416"/>
    </source>
</evidence>
<evidence type="ECO:0000313" key="3">
    <source>
        <dbReference type="Proteomes" id="UP000179807"/>
    </source>
</evidence>
<dbReference type="AlphaFoldDB" id="A0A1J4K8K7"/>
<keyword evidence="3" id="KW-1185">Reference proteome</keyword>
<proteinExistence type="predicted"/>
<organism evidence="2 3">
    <name type="scientific">Tritrichomonas foetus</name>
    <dbReference type="NCBI Taxonomy" id="1144522"/>
    <lineage>
        <taxon>Eukaryota</taxon>
        <taxon>Metamonada</taxon>
        <taxon>Parabasalia</taxon>
        <taxon>Tritrichomonadida</taxon>
        <taxon>Tritrichomonadidae</taxon>
        <taxon>Tritrichomonas</taxon>
    </lineage>
</organism>
<sequence>MSFCEKVFQKEAVKHIWRVCHFFPMEDPEKNENPDLPQISMTGQTEIHPNDLLVLQRIFSEAEPINALYTEECIDPLALHFVPENAWSQQNVSLHFLHEDYFGRKNNVNRRFEHKLWNALLITQAFPNMTKLVGVTWATETVIKVYKFPFAKLLNITAIDGGLFHKQGNFTRHGFVTLSDADAKLRVPQEQLADVDFRDVLLIMHGSQQFTMKSNETTISQCKWESPGGATRVASLKTDVMPILQSS</sequence>
<dbReference type="EMBL" id="MLAK01000684">
    <property type="protein sequence ID" value="OHT07833.1"/>
    <property type="molecule type" value="Genomic_DNA"/>
</dbReference>
<comment type="caution">
    <text evidence="2">The sequence shown here is derived from an EMBL/GenBank/DDBJ whole genome shotgun (WGS) entry which is preliminary data.</text>
</comment>
<dbReference type="InterPro" id="IPR036388">
    <property type="entry name" value="WH-like_DNA-bd_sf"/>
</dbReference>
<name>A0A1J4K8K7_9EUKA</name>
<dbReference type="VEuPathDB" id="TrichDB:TRFO_23773"/>